<sequence length="438" mass="47558">MQKKLIVFTAILAVCVITFYACKKQESPPQKTDLITEAKKYFDNNVVNQQKTLGAIESNGFSLDKKTDWNSPNIEKVQSYELVKVPLLFPHKIYYSTDGGKTKKTFISQSFLSMFKNTAGKMVAEVVYKIPSGKSMAGRFDGRILVTDWNGNIKRSYIYNNGISTRSQTSVSIRKTGVKTEGFSCTDTDFYQDVYYGGEYQGTTYLYTKTECALDMSGGGASGGGGGTDGTGGDGPDYSGGGGGGGGASGNYSVKDINDKFKTPCFSSTLAEVRNDALQNTVSKILNNIFGSSDKLNLDFVEANLKPGEDGETDGGSVSGDYRNLTITLNTTDLKNSSKEYVAATILHEVIHGYFRAVNENKLLDHNDMGLFYIDKMAAGIKEVYPTISNDDATALAWGGVHESYAWSELVRKDPAAAKKILDTNTKYKAGTSGIKCN</sequence>
<dbReference type="Proteomes" id="UP000240971">
    <property type="component" value="Unassembled WGS sequence"/>
</dbReference>
<reference evidence="3 4" key="1">
    <citation type="submission" date="2018-03" db="EMBL/GenBank/DDBJ databases">
        <title>Genomic Encyclopedia of Archaeal and Bacterial Type Strains, Phase II (KMG-II): from individual species to whole genera.</title>
        <authorList>
            <person name="Goeker M."/>
        </authorList>
    </citation>
    <scope>NUCLEOTIDE SEQUENCE [LARGE SCALE GENOMIC DNA]</scope>
    <source>
        <strain evidence="3 4">DSM 24859</strain>
    </source>
</reference>
<proteinExistence type="predicted"/>
<organism evidence="3 4">
    <name type="scientific">Chitinophaga niastensis</name>
    <dbReference type="NCBI Taxonomy" id="536980"/>
    <lineage>
        <taxon>Bacteria</taxon>
        <taxon>Pseudomonadati</taxon>
        <taxon>Bacteroidota</taxon>
        <taxon>Chitinophagia</taxon>
        <taxon>Chitinophagales</taxon>
        <taxon>Chitinophagaceae</taxon>
        <taxon>Chitinophaga</taxon>
    </lineage>
</organism>
<dbReference type="AlphaFoldDB" id="A0A2P8HMT2"/>
<evidence type="ECO:0008006" key="5">
    <source>
        <dbReference type="Google" id="ProtNLM"/>
    </source>
</evidence>
<feature type="chain" id="PRO_5015145418" description="SprT-like family protein" evidence="2">
    <location>
        <begin position="24"/>
        <end position="438"/>
    </location>
</feature>
<name>A0A2P8HMT2_CHINA</name>
<gene>
    <name evidence="3" type="ORF">CLV51_102371</name>
</gene>
<evidence type="ECO:0000313" key="4">
    <source>
        <dbReference type="Proteomes" id="UP000240971"/>
    </source>
</evidence>
<protein>
    <recommendedName>
        <fullName evidence="5">SprT-like family protein</fullName>
    </recommendedName>
</protein>
<feature type="signal peptide" evidence="2">
    <location>
        <begin position="1"/>
        <end position="23"/>
    </location>
</feature>
<evidence type="ECO:0000256" key="2">
    <source>
        <dbReference type="SAM" id="SignalP"/>
    </source>
</evidence>
<evidence type="ECO:0000313" key="3">
    <source>
        <dbReference type="EMBL" id="PSL47514.1"/>
    </source>
</evidence>
<dbReference type="EMBL" id="PYAW01000002">
    <property type="protein sequence ID" value="PSL47514.1"/>
    <property type="molecule type" value="Genomic_DNA"/>
</dbReference>
<comment type="caution">
    <text evidence="3">The sequence shown here is derived from an EMBL/GenBank/DDBJ whole genome shotgun (WGS) entry which is preliminary data.</text>
</comment>
<feature type="region of interest" description="Disordered" evidence="1">
    <location>
        <begin position="221"/>
        <end position="244"/>
    </location>
</feature>
<dbReference type="PROSITE" id="PS51257">
    <property type="entry name" value="PROKAR_LIPOPROTEIN"/>
    <property type="match status" value="1"/>
</dbReference>
<keyword evidence="4" id="KW-1185">Reference proteome</keyword>
<dbReference type="OrthoDB" id="672188at2"/>
<dbReference type="RefSeq" id="WP_106527961.1">
    <property type="nucleotide sequence ID" value="NZ_PYAW01000002.1"/>
</dbReference>
<keyword evidence="2" id="KW-0732">Signal</keyword>
<accession>A0A2P8HMT2</accession>
<evidence type="ECO:0000256" key="1">
    <source>
        <dbReference type="SAM" id="MobiDB-lite"/>
    </source>
</evidence>